<name>A0A0W0YQN8_9GAMM</name>
<dbReference type="STRING" id="1122169.Lsha_1885"/>
<evidence type="ECO:0000256" key="2">
    <source>
        <dbReference type="PIRSR" id="PIRSR601310-3"/>
    </source>
</evidence>
<dbReference type="AlphaFoldDB" id="A0A0W0YQN8"/>
<dbReference type="CDD" id="cd01276">
    <property type="entry name" value="PKCI_related"/>
    <property type="match status" value="1"/>
</dbReference>
<dbReference type="InterPro" id="IPR036265">
    <property type="entry name" value="HIT-like_sf"/>
</dbReference>
<dbReference type="PATRIC" id="fig|1122169.6.peg.2160"/>
<gene>
    <name evidence="5" type="ORF">Lsha_1885</name>
</gene>
<dbReference type="GO" id="GO:0016787">
    <property type="term" value="F:hydrolase activity"/>
    <property type="evidence" value="ECO:0007669"/>
    <property type="project" value="UniProtKB-KW"/>
</dbReference>
<organism evidence="5 6">
    <name type="scientific">Legionella shakespearei DSM 23087</name>
    <dbReference type="NCBI Taxonomy" id="1122169"/>
    <lineage>
        <taxon>Bacteria</taxon>
        <taxon>Pseudomonadati</taxon>
        <taxon>Pseudomonadota</taxon>
        <taxon>Gammaproteobacteria</taxon>
        <taxon>Legionellales</taxon>
        <taxon>Legionellaceae</taxon>
        <taxon>Legionella</taxon>
    </lineage>
</organism>
<dbReference type="Proteomes" id="UP000054600">
    <property type="component" value="Unassembled WGS sequence"/>
</dbReference>
<dbReference type="RefSeq" id="WP_018578634.1">
    <property type="nucleotide sequence ID" value="NZ_KB892436.1"/>
</dbReference>
<dbReference type="Gene3D" id="3.30.428.10">
    <property type="entry name" value="HIT-like"/>
    <property type="match status" value="1"/>
</dbReference>
<dbReference type="InterPro" id="IPR019808">
    <property type="entry name" value="Histidine_triad_CS"/>
</dbReference>
<dbReference type="PANTHER" id="PTHR23089">
    <property type="entry name" value="HISTIDINE TRIAD HIT PROTEIN"/>
    <property type="match status" value="1"/>
</dbReference>
<dbReference type="InterPro" id="IPR011146">
    <property type="entry name" value="HIT-like"/>
</dbReference>
<evidence type="ECO:0000313" key="6">
    <source>
        <dbReference type="Proteomes" id="UP000054600"/>
    </source>
</evidence>
<reference evidence="5 6" key="1">
    <citation type="submission" date="2015-11" db="EMBL/GenBank/DDBJ databases">
        <title>Genomic analysis of 38 Legionella species identifies large and diverse effector repertoires.</title>
        <authorList>
            <person name="Burstein D."/>
            <person name="Amaro F."/>
            <person name="Zusman T."/>
            <person name="Lifshitz Z."/>
            <person name="Cohen O."/>
            <person name="Gilbert J.A."/>
            <person name="Pupko T."/>
            <person name="Shuman H.A."/>
            <person name="Segal G."/>
        </authorList>
    </citation>
    <scope>NUCLEOTIDE SEQUENCE [LARGE SCALE GENOMIC DNA]</scope>
    <source>
        <strain evidence="5 6">ATCC 49655</strain>
    </source>
</reference>
<protein>
    <submittedName>
        <fullName evidence="5">HIT family hydrolase</fullName>
    </submittedName>
</protein>
<feature type="short sequence motif" description="Histidine triad motif" evidence="2 3">
    <location>
        <begin position="97"/>
        <end position="101"/>
    </location>
</feature>
<evidence type="ECO:0000256" key="1">
    <source>
        <dbReference type="PIRSR" id="PIRSR601310-1"/>
    </source>
</evidence>
<dbReference type="PROSITE" id="PS00892">
    <property type="entry name" value="HIT_1"/>
    <property type="match status" value="1"/>
</dbReference>
<evidence type="ECO:0000259" key="4">
    <source>
        <dbReference type="PROSITE" id="PS51084"/>
    </source>
</evidence>
<keyword evidence="6" id="KW-1185">Reference proteome</keyword>
<dbReference type="OrthoDB" id="9784774at2"/>
<proteinExistence type="predicted"/>
<comment type="caution">
    <text evidence="5">The sequence shown here is derived from an EMBL/GenBank/DDBJ whole genome shotgun (WGS) entry which is preliminary data.</text>
</comment>
<sequence>MNCLFCKIAQGEIPATIVFEDDDLIAFRDIRPQAPTHVLIIPRKHIATIDDAQDEDQQLLGKMILKAKHLAKSEGLSDAGYRLVFNVNSGGGQEVYHIHLHLLGGRQMTWPPG</sequence>
<dbReference type="eggNOG" id="COG0537">
    <property type="taxonomic scope" value="Bacteria"/>
</dbReference>
<dbReference type="SUPFAM" id="SSF54197">
    <property type="entry name" value="HIT-like"/>
    <property type="match status" value="1"/>
</dbReference>
<accession>A0A0W0YQN8</accession>
<dbReference type="EMBL" id="LNYW01000049">
    <property type="protein sequence ID" value="KTD59189.1"/>
    <property type="molecule type" value="Genomic_DNA"/>
</dbReference>
<dbReference type="PROSITE" id="PS51084">
    <property type="entry name" value="HIT_2"/>
    <property type="match status" value="1"/>
</dbReference>
<dbReference type="Pfam" id="PF01230">
    <property type="entry name" value="HIT"/>
    <property type="match status" value="1"/>
</dbReference>
<feature type="active site" description="Tele-AMP-histidine intermediate" evidence="1">
    <location>
        <position position="99"/>
    </location>
</feature>
<evidence type="ECO:0000256" key="3">
    <source>
        <dbReference type="PROSITE-ProRule" id="PRU00464"/>
    </source>
</evidence>
<feature type="domain" description="HIT" evidence="4">
    <location>
        <begin position="4"/>
        <end position="113"/>
    </location>
</feature>
<evidence type="ECO:0000313" key="5">
    <source>
        <dbReference type="EMBL" id="KTD59189.1"/>
    </source>
</evidence>
<dbReference type="InterPro" id="IPR001310">
    <property type="entry name" value="Histidine_triad_HIT"/>
</dbReference>
<keyword evidence="5" id="KW-0378">Hydrolase</keyword>
<dbReference type="PRINTS" id="PR00332">
    <property type="entry name" value="HISTRIAD"/>
</dbReference>